<evidence type="ECO:0000313" key="8">
    <source>
        <dbReference type="Proteomes" id="UP000318571"/>
    </source>
</evidence>
<evidence type="ECO:0000259" key="6">
    <source>
        <dbReference type="PROSITE" id="PS50003"/>
    </source>
</evidence>
<dbReference type="GO" id="GO:0005886">
    <property type="term" value="C:plasma membrane"/>
    <property type="evidence" value="ECO:0007669"/>
    <property type="project" value="UniProtKB-SubCell"/>
</dbReference>
<dbReference type="PANTHER" id="PTHR21630">
    <property type="entry name" value="VEPH-A/MELTED"/>
    <property type="match status" value="1"/>
</dbReference>
<dbReference type="Gene3D" id="2.30.29.30">
    <property type="entry name" value="Pleckstrin-homology domain (PH domain)/Phosphotyrosine-binding domain (PTB)"/>
    <property type="match status" value="1"/>
</dbReference>
<gene>
    <name evidence="7" type="ORF">TCAL_10915</name>
</gene>
<dbReference type="PANTHER" id="PTHR21630:SF10">
    <property type="entry name" value="VENTRICULAR ZONE-EXPRESSED PH DOMAIN-CONTAINING PROTEIN HOMOLOG 1"/>
    <property type="match status" value="1"/>
</dbReference>
<accession>A0A553PQ72</accession>
<feature type="domain" description="PH" evidence="6">
    <location>
        <begin position="924"/>
        <end position="1026"/>
    </location>
</feature>
<dbReference type="EMBL" id="VCGU01000002">
    <property type="protein sequence ID" value="TRY79838.1"/>
    <property type="molecule type" value="Genomic_DNA"/>
</dbReference>
<comment type="caution">
    <text evidence="7">The sequence shown here is derived from an EMBL/GenBank/DDBJ whole genome shotgun (WGS) entry which is preliminary data.</text>
</comment>
<keyword evidence="8" id="KW-1185">Reference proteome</keyword>
<evidence type="ECO:0000313" key="7">
    <source>
        <dbReference type="EMBL" id="TRY79838.1"/>
    </source>
</evidence>
<dbReference type="InterPro" id="IPR011993">
    <property type="entry name" value="PH-like_dom_sf"/>
</dbReference>
<dbReference type="OMA" id="WIRIMLL"/>
<name>A0A553PQ72_TIGCA</name>
<sequence>MHSLFHQVLVQKNLSKAGELFSLEDRFIINDFDEVMTKILDIVSQPDFLINHNDQSLVEICITRLTSAIRETRTIESHAGSMVQLLELCLSYNLRPSAHGLDPPHAKIASDLMSCIFLNYSKRNVMELALPVAVKFLHKGNKDLSRNMSSYLSLAAIEHAELLAQHIQPIIDSVISGNYSLARVLPTIYGVNKNPINNHVMTLVSILHNCENTEKLALLSLFGLVAKDNSALLEPSVPQLCESLTSQTTAAATLQVLYNIALTKPLILADHTRQLRVTAENFPKSAISAIQVMSAIAKVKKEKAPETMDFITSMIGRLEAEKHSMVLKEIIALTNKYPTLLTSNLMSKLTSLEEGASSASRTYIQELRNEFNTRSREKLTSTTITPAGALNHGVTIVKVGGGSKSELSSQGHKIIYQSTQVQGPLPSKFDPRYTVSGSRSKLPHTHRSMTKLNMQTSSSGPNPIGSSNVIASGGFDSRMGLHKSMTKLSASSQQNMVRYNSGSQVLTQPMARSITCITSGQGKPIYSAGMRGSMAGSNVNGSPTKSMSSGSMSGVAGGTALTSSSDGRDILTVNVNQINADLMRQVSTVLSQHQDITNGFPKVNTSSYTHLASQGLPAPPTHPHSLSAVANAPFSLPNNSSRRVPPYNSGPLPVPSSSQPPSLGIPLAPNPATTSHYPIYHHHHHGNQPNNYQPNPRPQSMFSNTLPSPRRRAAMEKRDEGDPMSTGSVDDGLGNGKSKTQNRMSVFEPFPMRDTVQHFCEKHLDKIKSYMTSLMAKLPLPVKCTIEERKGKKHAKLHFACQGREGDHCLYKSTFYTLKTRNPKIWIHLMFLALQARSQSAISTRESSVSALKHCWEILKSESMNFVTLVTGAFPPAKDQDTLLNELRSHRFFDVFEYNGPRQHWGCFLCNHPDRAEDFIQDTAPVIEGQLKEKKGGKWKLFKKWKSRYFTLSGAKLMYKEQGGDNGGTMQTLDVGSIRSVKVTKEGRRNIPKAFEIFTHDKTFILKAKDGSNAQEWVQCLSVAKAHCEVSSQQLPNFCH</sequence>
<dbReference type="PROSITE" id="PS50003">
    <property type="entry name" value="PH_DOMAIN"/>
    <property type="match status" value="1"/>
</dbReference>
<dbReference type="InterPro" id="IPR016024">
    <property type="entry name" value="ARM-type_fold"/>
</dbReference>
<dbReference type="SUPFAM" id="SSF48371">
    <property type="entry name" value="ARM repeat"/>
    <property type="match status" value="1"/>
</dbReference>
<dbReference type="AlphaFoldDB" id="A0A553PQ72"/>
<dbReference type="InterPro" id="IPR001849">
    <property type="entry name" value="PH_domain"/>
</dbReference>
<evidence type="ECO:0000256" key="4">
    <source>
        <dbReference type="ARBA" id="ARBA00023136"/>
    </source>
</evidence>
<comment type="similarity">
    <text evidence="2">Belongs to the MELT/VEPH family.</text>
</comment>
<feature type="region of interest" description="Disordered" evidence="5">
    <location>
        <begin position="536"/>
        <end position="564"/>
    </location>
</feature>
<evidence type="ECO:0000256" key="1">
    <source>
        <dbReference type="ARBA" id="ARBA00004413"/>
    </source>
</evidence>
<dbReference type="SUPFAM" id="SSF50729">
    <property type="entry name" value="PH domain-like"/>
    <property type="match status" value="1"/>
</dbReference>
<evidence type="ECO:0000256" key="2">
    <source>
        <dbReference type="ARBA" id="ARBA00010187"/>
    </source>
</evidence>
<dbReference type="Pfam" id="PF00169">
    <property type="entry name" value="PH"/>
    <property type="match status" value="1"/>
</dbReference>
<proteinExistence type="inferred from homology"/>
<feature type="compositionally biased region" description="Low complexity" evidence="5">
    <location>
        <begin position="649"/>
        <end position="664"/>
    </location>
</feature>
<comment type="subcellular location">
    <subcellularLocation>
        <location evidence="1">Cell membrane</location>
        <topology evidence="1">Peripheral membrane protein</topology>
        <orientation evidence="1">Cytoplasmic side</orientation>
    </subcellularLocation>
</comment>
<dbReference type="GO" id="GO:0009966">
    <property type="term" value="P:regulation of signal transduction"/>
    <property type="evidence" value="ECO:0007669"/>
    <property type="project" value="TreeGrafter"/>
</dbReference>
<keyword evidence="3" id="KW-1003">Cell membrane</keyword>
<feature type="compositionally biased region" description="Low complexity" evidence="5">
    <location>
        <begin position="541"/>
        <end position="560"/>
    </location>
</feature>
<keyword evidence="4" id="KW-0472">Membrane</keyword>
<dbReference type="GO" id="GO:0010314">
    <property type="term" value="F:phosphatidylinositol-5-phosphate binding"/>
    <property type="evidence" value="ECO:0007669"/>
    <property type="project" value="TreeGrafter"/>
</dbReference>
<dbReference type="Proteomes" id="UP000318571">
    <property type="component" value="Chromosome 6"/>
</dbReference>
<feature type="region of interest" description="Disordered" evidence="5">
    <location>
        <begin position="610"/>
        <end position="743"/>
    </location>
</feature>
<protein>
    <recommendedName>
        <fullName evidence="6">PH domain-containing protein</fullName>
    </recommendedName>
</protein>
<evidence type="ECO:0000256" key="5">
    <source>
        <dbReference type="SAM" id="MobiDB-lite"/>
    </source>
</evidence>
<dbReference type="InterPro" id="IPR039888">
    <property type="entry name" value="Melted-like"/>
</dbReference>
<dbReference type="SMART" id="SM00233">
    <property type="entry name" value="PH"/>
    <property type="match status" value="1"/>
</dbReference>
<evidence type="ECO:0000256" key="3">
    <source>
        <dbReference type="ARBA" id="ARBA00022475"/>
    </source>
</evidence>
<organism evidence="7 8">
    <name type="scientific">Tigriopus californicus</name>
    <name type="common">Marine copepod</name>
    <dbReference type="NCBI Taxonomy" id="6832"/>
    <lineage>
        <taxon>Eukaryota</taxon>
        <taxon>Metazoa</taxon>
        <taxon>Ecdysozoa</taxon>
        <taxon>Arthropoda</taxon>
        <taxon>Crustacea</taxon>
        <taxon>Multicrustacea</taxon>
        <taxon>Hexanauplia</taxon>
        <taxon>Copepoda</taxon>
        <taxon>Harpacticoida</taxon>
        <taxon>Harpacticidae</taxon>
        <taxon>Tigriopus</taxon>
    </lineage>
</organism>
<reference evidence="7 8" key="1">
    <citation type="journal article" date="2018" name="Nat. Ecol. Evol.">
        <title>Genomic signatures of mitonuclear coevolution across populations of Tigriopus californicus.</title>
        <authorList>
            <person name="Barreto F.S."/>
            <person name="Watson E.T."/>
            <person name="Lima T.G."/>
            <person name="Willett C.S."/>
            <person name="Edmands S."/>
            <person name="Li W."/>
            <person name="Burton R.S."/>
        </authorList>
    </citation>
    <scope>NUCLEOTIDE SEQUENCE [LARGE SCALE GENOMIC DNA]</scope>
    <source>
        <strain evidence="7 8">San Diego</strain>
    </source>
</reference>